<name>K9EI61_9BACE</name>
<comment type="caution">
    <text evidence="1">The sequence shown here is derived from an EMBL/GenBank/DDBJ whole genome shotgun (WGS) entry which is preliminary data.</text>
</comment>
<dbReference type="PATRIC" id="fig|742727.4.peg.2124"/>
<dbReference type="AlphaFoldDB" id="K9EI61"/>
<reference evidence="1 2" key="1">
    <citation type="submission" date="2012-09" db="EMBL/GenBank/DDBJ databases">
        <title>The Genome Sequence of Bacteroides oleiciplenus YIT 12058.</title>
        <authorList>
            <consortium name="The Broad Institute Genome Sequencing Platform"/>
            <person name="Earl A."/>
            <person name="Ward D."/>
            <person name="Feldgarden M."/>
            <person name="Gevers D."/>
            <person name="Morotomi M."/>
            <person name="Walker B."/>
            <person name="Young S.K."/>
            <person name="Zeng Q."/>
            <person name="Gargeya S."/>
            <person name="Fitzgerald M."/>
            <person name="Haas B."/>
            <person name="Abouelleil A."/>
            <person name="Alvarado L."/>
            <person name="Arachchi H.M."/>
            <person name="Berlin A.M."/>
            <person name="Chapman S.B."/>
            <person name="Goldberg J."/>
            <person name="Griggs A."/>
            <person name="Gujja S."/>
            <person name="Hansen M."/>
            <person name="Howarth C."/>
            <person name="Imamovic A."/>
            <person name="Larimer J."/>
            <person name="McCowen C."/>
            <person name="Montmayeur A."/>
            <person name="Murphy C."/>
            <person name="Neiman D."/>
            <person name="Pearson M."/>
            <person name="Priest M."/>
            <person name="Roberts A."/>
            <person name="Saif S."/>
            <person name="Shea T."/>
            <person name="Sisk P."/>
            <person name="Sykes S."/>
            <person name="Wortman J."/>
            <person name="Nusbaum C."/>
            <person name="Birren B."/>
        </authorList>
    </citation>
    <scope>NUCLEOTIDE SEQUENCE [LARGE SCALE GENOMIC DNA]</scope>
    <source>
        <strain evidence="1 2">YIT 12058</strain>
    </source>
</reference>
<evidence type="ECO:0000313" key="2">
    <source>
        <dbReference type="Proteomes" id="UP000009872"/>
    </source>
</evidence>
<proteinExistence type="predicted"/>
<dbReference type="EMBL" id="ADLF01000009">
    <property type="protein sequence ID" value="EKU90672.1"/>
    <property type="molecule type" value="Genomic_DNA"/>
</dbReference>
<dbReference type="Proteomes" id="UP000009872">
    <property type="component" value="Unassembled WGS sequence"/>
</dbReference>
<keyword evidence="2" id="KW-1185">Reference proteome</keyword>
<organism evidence="1 2">
    <name type="scientific">Bacteroides oleiciplenus YIT 12058</name>
    <dbReference type="NCBI Taxonomy" id="742727"/>
    <lineage>
        <taxon>Bacteria</taxon>
        <taxon>Pseudomonadati</taxon>
        <taxon>Bacteroidota</taxon>
        <taxon>Bacteroidia</taxon>
        <taxon>Bacteroidales</taxon>
        <taxon>Bacteroidaceae</taxon>
        <taxon>Bacteroides</taxon>
    </lineage>
</organism>
<evidence type="ECO:0000313" key="1">
    <source>
        <dbReference type="EMBL" id="EKU90672.1"/>
    </source>
</evidence>
<dbReference type="HOGENOM" id="CLU_3229765_0_0_10"/>
<protein>
    <submittedName>
        <fullName evidence="1">Uncharacterized protein</fullName>
    </submittedName>
</protein>
<accession>K9EI61</accession>
<gene>
    <name evidence="1" type="ORF">HMPREF9447_02090</name>
</gene>
<sequence>MIVFEKEIMILKKIRKEAVFSQEFGYSCVNTACNKNKNRELSQ</sequence>